<keyword evidence="17" id="KW-1185">Reference proteome</keyword>
<evidence type="ECO:0000259" key="15">
    <source>
        <dbReference type="Pfam" id="PF02784"/>
    </source>
</evidence>
<dbReference type="HAMAP" id="MF_02120">
    <property type="entry name" value="LysA"/>
    <property type="match status" value="1"/>
</dbReference>
<dbReference type="GO" id="GO:0030170">
    <property type="term" value="F:pyridoxal phosphate binding"/>
    <property type="evidence" value="ECO:0007669"/>
    <property type="project" value="UniProtKB-UniRule"/>
</dbReference>
<dbReference type="SUPFAM" id="SSF51419">
    <property type="entry name" value="PLP-binding barrel"/>
    <property type="match status" value="1"/>
</dbReference>
<keyword evidence="4 12" id="KW-0663">Pyridoxal phosphate</keyword>
<evidence type="ECO:0000256" key="11">
    <source>
        <dbReference type="ARBA" id="ARBA00074972"/>
    </source>
</evidence>
<evidence type="ECO:0000256" key="7">
    <source>
        <dbReference type="ARBA" id="ARBA00050464"/>
    </source>
</evidence>
<dbReference type="PRINTS" id="PR01181">
    <property type="entry name" value="DAPDCRBXLASE"/>
</dbReference>
<dbReference type="PANTHER" id="PTHR43727:SF2">
    <property type="entry name" value="GROUP IV DECARBOXYLASE"/>
    <property type="match status" value="1"/>
</dbReference>
<feature type="binding site" evidence="12">
    <location>
        <position position="371"/>
    </location>
    <ligand>
        <name>pyridoxal 5'-phosphate</name>
        <dbReference type="ChEBI" id="CHEBI:597326"/>
    </ligand>
</feature>
<gene>
    <name evidence="12" type="primary">lysA</name>
    <name evidence="16" type="ORF">SAMN05216203_3312</name>
</gene>
<dbReference type="FunFam" id="2.40.37.10:FF:000003">
    <property type="entry name" value="Diaminopimelate decarboxylase"/>
    <property type="match status" value="1"/>
</dbReference>
<evidence type="ECO:0000256" key="8">
    <source>
        <dbReference type="ARBA" id="ARBA00060643"/>
    </source>
</evidence>
<feature type="modified residue" description="N6-(pyridoxal phosphate)lysine" evidence="12 13">
    <location>
        <position position="60"/>
    </location>
</feature>
<evidence type="ECO:0000256" key="14">
    <source>
        <dbReference type="RuleBase" id="RU003738"/>
    </source>
</evidence>
<dbReference type="InterPro" id="IPR009006">
    <property type="entry name" value="Ala_racemase/Decarboxylase_C"/>
</dbReference>
<dbReference type="InterPro" id="IPR029066">
    <property type="entry name" value="PLP-binding_barrel"/>
</dbReference>
<evidence type="ECO:0000256" key="5">
    <source>
        <dbReference type="ARBA" id="ARBA00023154"/>
    </source>
</evidence>
<comment type="subunit">
    <text evidence="12">Homodimer.</text>
</comment>
<evidence type="ECO:0000256" key="2">
    <source>
        <dbReference type="ARBA" id="ARBA00022605"/>
    </source>
</evidence>
<feature type="binding site" evidence="12">
    <location>
        <position position="276"/>
    </location>
    <ligand>
        <name>substrate</name>
    </ligand>
</feature>
<evidence type="ECO:0000256" key="1">
    <source>
        <dbReference type="ARBA" id="ARBA00001933"/>
    </source>
</evidence>
<evidence type="ECO:0000256" key="3">
    <source>
        <dbReference type="ARBA" id="ARBA00022793"/>
    </source>
</evidence>
<evidence type="ECO:0000256" key="13">
    <source>
        <dbReference type="PIRSR" id="PIRSR600183-50"/>
    </source>
</evidence>
<dbReference type="RefSeq" id="WP_092015751.1">
    <property type="nucleotide sequence ID" value="NZ_FOYW01000003.1"/>
</dbReference>
<proteinExistence type="inferred from homology"/>
<feature type="binding site" evidence="12">
    <location>
        <position position="371"/>
    </location>
    <ligand>
        <name>substrate</name>
    </ligand>
</feature>
<accession>A0A1I6JU49</accession>
<dbReference type="InterPro" id="IPR022644">
    <property type="entry name" value="De-COase2_N"/>
</dbReference>
<sequence>MDQFSYRDGQLFAEQVAVADIARDHGTPAYLYSRAAFESHYQAYDEALAGRPHLVCYAVKANSNLAVLNVLARLGAGFDIVSAGELERVIRAGGDPGRVVFSGVGKQPWEMRRALEVGVRCFNVESDTELDRLNEVAGEIGVTAPVSLRVNPDVDAGTHPYISTGLKENKFGIDIADAPRVYGRAAAMPNLEVLGVDCHIGSQLTTVAPFLDAMDRVLALVDQLAEQGIHIRHLDMGGGLGVTYNQEQPPSPGDYIGAMLDRLGDRPLELWLEPGRSIAANAGIMLTRVEFLKCTEHHNFAIIDGAMNDLIRPALYSAWQAIEPVVPRTDTAERTWDLVGPVCETGDFLGKDRRLALAPGDLLAVRSAGAYGFVMSSNYNSRNRPPELMVDGDQVHVIRERETLDDQLRHEHCLPQ</sequence>
<comment type="catalytic activity">
    <reaction evidence="7 12 14">
        <text>meso-2,6-diaminopimelate + H(+) = L-lysine + CO2</text>
        <dbReference type="Rhea" id="RHEA:15101"/>
        <dbReference type="ChEBI" id="CHEBI:15378"/>
        <dbReference type="ChEBI" id="CHEBI:16526"/>
        <dbReference type="ChEBI" id="CHEBI:32551"/>
        <dbReference type="ChEBI" id="CHEBI:57791"/>
        <dbReference type="EC" id="4.1.1.20"/>
    </reaction>
</comment>
<dbReference type="Pfam" id="PF02784">
    <property type="entry name" value="Orn_Arg_deC_N"/>
    <property type="match status" value="1"/>
</dbReference>
<dbReference type="NCBIfam" id="TIGR01048">
    <property type="entry name" value="lysA"/>
    <property type="match status" value="1"/>
</dbReference>
<comment type="function">
    <text evidence="12">Specifically catalyzes the decarboxylation of meso-diaminopimelate (meso-DAP) to L-lysine.</text>
</comment>
<evidence type="ECO:0000256" key="4">
    <source>
        <dbReference type="ARBA" id="ARBA00022898"/>
    </source>
</evidence>
<feature type="binding site" evidence="12">
    <location>
        <position position="312"/>
    </location>
    <ligand>
        <name>substrate</name>
    </ligand>
</feature>
<keyword evidence="3 12" id="KW-0210">Decarboxylase</keyword>
<dbReference type="InterPro" id="IPR022657">
    <property type="entry name" value="De-COase2_CS"/>
</dbReference>
<dbReference type="GO" id="GO:0008836">
    <property type="term" value="F:diaminopimelate decarboxylase activity"/>
    <property type="evidence" value="ECO:0007669"/>
    <property type="project" value="UniProtKB-UniRule"/>
</dbReference>
<dbReference type="EC" id="4.1.1.20" evidence="10 12"/>
<evidence type="ECO:0000256" key="10">
    <source>
        <dbReference type="ARBA" id="ARBA00066427"/>
    </source>
</evidence>
<dbReference type="InterPro" id="IPR000183">
    <property type="entry name" value="Orn/DAP/Arg_de-COase"/>
</dbReference>
<dbReference type="GO" id="GO:0009089">
    <property type="term" value="P:lysine biosynthetic process via diaminopimelate"/>
    <property type="evidence" value="ECO:0007669"/>
    <property type="project" value="UniProtKB-UniRule"/>
</dbReference>
<keyword evidence="6 12" id="KW-0456">Lyase</keyword>
<comment type="cofactor">
    <cofactor evidence="1 12 13 14">
        <name>pyridoxal 5'-phosphate</name>
        <dbReference type="ChEBI" id="CHEBI:597326"/>
    </cofactor>
</comment>
<reference evidence="16 17" key="1">
    <citation type="submission" date="2016-10" db="EMBL/GenBank/DDBJ databases">
        <authorList>
            <person name="de Groot N.N."/>
        </authorList>
    </citation>
    <scope>NUCLEOTIDE SEQUENCE [LARGE SCALE GENOMIC DNA]</scope>
    <source>
        <strain evidence="16 17">CGMCC 1.9167</strain>
    </source>
</reference>
<dbReference type="CDD" id="cd06828">
    <property type="entry name" value="PLPDE_III_DapDC"/>
    <property type="match status" value="1"/>
</dbReference>
<feature type="binding site" evidence="12">
    <location>
        <position position="316"/>
    </location>
    <ligand>
        <name>substrate</name>
    </ligand>
</feature>
<dbReference type="STRING" id="650891.SAMN05216203_3312"/>
<evidence type="ECO:0000313" key="17">
    <source>
        <dbReference type="Proteomes" id="UP000198644"/>
    </source>
</evidence>
<evidence type="ECO:0000313" key="16">
    <source>
        <dbReference type="EMBL" id="SFR82535.1"/>
    </source>
</evidence>
<dbReference type="EMBL" id="FOYW01000003">
    <property type="protein sequence ID" value="SFR82535.1"/>
    <property type="molecule type" value="Genomic_DNA"/>
</dbReference>
<dbReference type="PRINTS" id="PR01179">
    <property type="entry name" value="ODADCRBXLASE"/>
</dbReference>
<dbReference type="Proteomes" id="UP000198644">
    <property type="component" value="Unassembled WGS sequence"/>
</dbReference>
<dbReference type="SUPFAM" id="SSF50621">
    <property type="entry name" value="Alanine racemase C-terminal domain-like"/>
    <property type="match status" value="1"/>
</dbReference>
<evidence type="ECO:0000256" key="6">
    <source>
        <dbReference type="ARBA" id="ARBA00023239"/>
    </source>
</evidence>
<dbReference type="PROSITE" id="PS00879">
    <property type="entry name" value="ODR_DC_2_2"/>
    <property type="match status" value="1"/>
</dbReference>
<dbReference type="Gene3D" id="2.40.37.10">
    <property type="entry name" value="Lyase, Ornithine Decarboxylase, Chain A, domain 1"/>
    <property type="match status" value="1"/>
</dbReference>
<evidence type="ECO:0000256" key="12">
    <source>
        <dbReference type="HAMAP-Rule" id="MF_02120"/>
    </source>
</evidence>
<dbReference type="InterPro" id="IPR022653">
    <property type="entry name" value="De-COase2_pyr-phos_BS"/>
</dbReference>
<dbReference type="AlphaFoldDB" id="A0A1I6JU49"/>
<dbReference type="Gene3D" id="3.20.20.10">
    <property type="entry name" value="Alanine racemase"/>
    <property type="match status" value="1"/>
</dbReference>
<dbReference type="UniPathway" id="UPA00034">
    <property type="reaction ID" value="UER00027"/>
</dbReference>
<keyword evidence="5 12" id="KW-0457">Lysine biosynthesis</keyword>
<feature type="binding site" evidence="12">
    <location>
        <position position="344"/>
    </location>
    <ligand>
        <name>substrate</name>
    </ligand>
</feature>
<comment type="pathway">
    <text evidence="8 12 14">Amino-acid biosynthesis; L-lysine biosynthesis via DAP pathway; L-lysine from DL-2,6-diaminopimelate: step 1/1.</text>
</comment>
<protein>
    <recommendedName>
        <fullName evidence="11 12">Diaminopimelate decarboxylase</fullName>
        <shortName evidence="12">DAP decarboxylase</shortName>
        <shortName evidence="12">DAPDC</shortName>
        <ecNumber evidence="10 12">4.1.1.20</ecNumber>
    </recommendedName>
</protein>
<feature type="domain" description="Orn/DAP/Arg decarboxylase 2 N-terminal" evidence="15">
    <location>
        <begin position="36"/>
        <end position="280"/>
    </location>
</feature>
<dbReference type="OrthoDB" id="9802241at2"/>
<evidence type="ECO:0000256" key="9">
    <source>
        <dbReference type="ARBA" id="ARBA00060983"/>
    </source>
</evidence>
<keyword evidence="2 12" id="KW-0028">Amino-acid biosynthesis</keyword>
<dbReference type="InterPro" id="IPR002986">
    <property type="entry name" value="DAP_deCOOHase_LysA"/>
</dbReference>
<feature type="binding site" evidence="12">
    <location>
        <position position="239"/>
    </location>
    <ligand>
        <name>pyridoxal 5'-phosphate</name>
        <dbReference type="ChEBI" id="CHEBI:597326"/>
    </ligand>
</feature>
<dbReference type="FunFam" id="3.20.20.10:FF:000003">
    <property type="entry name" value="Diaminopimelate decarboxylase"/>
    <property type="match status" value="1"/>
</dbReference>
<name>A0A1I6JU49_9GAMM</name>
<organism evidence="16 17">
    <name type="scientific">Marinobacter daqiaonensis</name>
    <dbReference type="NCBI Taxonomy" id="650891"/>
    <lineage>
        <taxon>Bacteria</taxon>
        <taxon>Pseudomonadati</taxon>
        <taxon>Pseudomonadota</taxon>
        <taxon>Gammaproteobacteria</taxon>
        <taxon>Pseudomonadales</taxon>
        <taxon>Marinobacteraceae</taxon>
        <taxon>Marinobacter</taxon>
    </lineage>
</organism>
<dbReference type="PANTHER" id="PTHR43727">
    <property type="entry name" value="DIAMINOPIMELATE DECARBOXYLASE"/>
    <property type="match status" value="1"/>
</dbReference>
<feature type="active site" description="Proton donor" evidence="13">
    <location>
        <position position="343"/>
    </location>
</feature>
<feature type="binding site" evidence="12">
    <location>
        <begin position="273"/>
        <end position="276"/>
    </location>
    <ligand>
        <name>pyridoxal 5'-phosphate</name>
        <dbReference type="ChEBI" id="CHEBI:597326"/>
    </ligand>
</feature>
<comment type="similarity">
    <text evidence="9 12">Belongs to the Orn/Lys/Arg decarboxylase class-II family. LysA subfamily.</text>
</comment>
<dbReference type="PROSITE" id="PS00878">
    <property type="entry name" value="ODR_DC_2_1"/>
    <property type="match status" value="1"/>
</dbReference>